<dbReference type="AlphaFoldDB" id="A0A803MYF2"/>
<protein>
    <recommendedName>
        <fullName evidence="4">Dirigent protein</fullName>
    </recommendedName>
</protein>
<dbReference type="Gramene" id="AUR62037232-RA">
    <property type="protein sequence ID" value="AUR62037232-RA:cds"/>
    <property type="gene ID" value="AUR62037232"/>
</dbReference>
<dbReference type="GO" id="GO:0009699">
    <property type="term" value="P:phenylpropanoid biosynthetic process"/>
    <property type="evidence" value="ECO:0007669"/>
    <property type="project" value="UniProtKB-ARBA"/>
</dbReference>
<comment type="similarity">
    <text evidence="1 4">Belongs to the plant dirigent protein family.</text>
</comment>
<accession>A0A803MYF2</accession>
<name>A0A803MYF2_CHEQI</name>
<dbReference type="InterPro" id="IPR044859">
    <property type="entry name" value="Allene_oxi_cyc_Dirigent"/>
</dbReference>
<keyword evidence="4" id="KW-0052">Apoplast</keyword>
<evidence type="ECO:0000256" key="4">
    <source>
        <dbReference type="RuleBase" id="RU363099"/>
    </source>
</evidence>
<dbReference type="Gene3D" id="2.40.480.10">
    <property type="entry name" value="Allene oxide cyclase-like"/>
    <property type="match status" value="1"/>
</dbReference>
<dbReference type="InterPro" id="IPR004265">
    <property type="entry name" value="Dirigent"/>
</dbReference>
<organism evidence="5 6">
    <name type="scientific">Chenopodium quinoa</name>
    <name type="common">Quinoa</name>
    <dbReference type="NCBI Taxonomy" id="63459"/>
    <lineage>
        <taxon>Eukaryota</taxon>
        <taxon>Viridiplantae</taxon>
        <taxon>Streptophyta</taxon>
        <taxon>Embryophyta</taxon>
        <taxon>Tracheophyta</taxon>
        <taxon>Spermatophyta</taxon>
        <taxon>Magnoliopsida</taxon>
        <taxon>eudicotyledons</taxon>
        <taxon>Gunneridae</taxon>
        <taxon>Pentapetalae</taxon>
        <taxon>Caryophyllales</taxon>
        <taxon>Chenopodiaceae</taxon>
        <taxon>Chenopodioideae</taxon>
        <taxon>Atripliceae</taxon>
        <taxon>Chenopodium</taxon>
    </lineage>
</organism>
<reference evidence="5" key="1">
    <citation type="journal article" date="2017" name="Nature">
        <title>The genome of Chenopodium quinoa.</title>
        <authorList>
            <person name="Jarvis D.E."/>
            <person name="Ho Y.S."/>
            <person name="Lightfoot D.J."/>
            <person name="Schmoeckel S.M."/>
            <person name="Li B."/>
            <person name="Borm T.J.A."/>
            <person name="Ohyanagi H."/>
            <person name="Mineta K."/>
            <person name="Michell C.T."/>
            <person name="Saber N."/>
            <person name="Kharbatia N.M."/>
            <person name="Rupper R.R."/>
            <person name="Sharp A.R."/>
            <person name="Dally N."/>
            <person name="Boughton B.A."/>
            <person name="Woo Y.H."/>
            <person name="Gao G."/>
            <person name="Schijlen E.G.W.M."/>
            <person name="Guo X."/>
            <person name="Momin A.A."/>
            <person name="Negrao S."/>
            <person name="Al-Babili S."/>
            <person name="Gehring C."/>
            <person name="Roessner U."/>
            <person name="Jung C."/>
            <person name="Murphy K."/>
            <person name="Arold S.T."/>
            <person name="Gojobori T."/>
            <person name="van der Linden C.G."/>
            <person name="van Loo E.N."/>
            <person name="Jellen E.N."/>
            <person name="Maughan P.J."/>
            <person name="Tester M."/>
        </authorList>
    </citation>
    <scope>NUCLEOTIDE SEQUENCE [LARGE SCALE GENOMIC DNA]</scope>
    <source>
        <strain evidence="5">cv. PI 614886</strain>
    </source>
</reference>
<proteinExistence type="inferred from homology"/>
<reference evidence="5" key="2">
    <citation type="submission" date="2021-03" db="UniProtKB">
        <authorList>
            <consortium name="EnsemblPlants"/>
        </authorList>
    </citation>
    <scope>IDENTIFICATION</scope>
</reference>
<evidence type="ECO:0000256" key="3">
    <source>
        <dbReference type="ARBA" id="ARBA00022525"/>
    </source>
</evidence>
<comment type="function">
    <text evidence="4">Dirigent proteins impart stereoselectivity on the phenoxy radical-coupling reaction, yielding optically active lignans from two molecules of coniferyl alcohol in the biosynthesis of lignans, flavonolignans, and alkaloids and thus plays a central role in plant secondary metabolism.</text>
</comment>
<dbReference type="OMA" id="MYAYSSH"/>
<evidence type="ECO:0000256" key="2">
    <source>
        <dbReference type="ARBA" id="ARBA00011738"/>
    </source>
</evidence>
<sequence>MIDDPLTEGPELSSKLVGRAQGLYGESSQGKSGSLLMTITLSFTQGKYNGSSISILGRYRVVETVREMPIVGGTGVFRLARGYALAKTYQYDVKTGAAISEYNLFVLHYDIPLVE</sequence>
<comment type="subcellular location">
    <subcellularLocation>
        <location evidence="4">Secreted</location>
        <location evidence="4">Extracellular space</location>
        <location evidence="4">Apoplast</location>
    </subcellularLocation>
</comment>
<dbReference type="Pfam" id="PF03018">
    <property type="entry name" value="Dirigent"/>
    <property type="match status" value="1"/>
</dbReference>
<dbReference type="EnsemblPlants" id="AUR62037232-RA">
    <property type="protein sequence ID" value="AUR62037232-RA:cds"/>
    <property type="gene ID" value="AUR62037232"/>
</dbReference>
<evidence type="ECO:0000313" key="6">
    <source>
        <dbReference type="Proteomes" id="UP000596660"/>
    </source>
</evidence>
<evidence type="ECO:0000313" key="5">
    <source>
        <dbReference type="EnsemblPlants" id="AUR62037232-RA:cds"/>
    </source>
</evidence>
<comment type="subunit">
    <text evidence="2 4">Homodimer.</text>
</comment>
<dbReference type="GO" id="GO:0048046">
    <property type="term" value="C:apoplast"/>
    <property type="evidence" value="ECO:0007669"/>
    <property type="project" value="UniProtKB-SubCell"/>
</dbReference>
<keyword evidence="3 4" id="KW-0964">Secreted</keyword>
<dbReference type="Proteomes" id="UP000596660">
    <property type="component" value="Unplaced"/>
</dbReference>
<dbReference type="PANTHER" id="PTHR21495">
    <property type="entry name" value="NUCLEOPORIN-RELATED"/>
    <property type="match status" value="1"/>
</dbReference>
<evidence type="ECO:0000256" key="1">
    <source>
        <dbReference type="ARBA" id="ARBA00010746"/>
    </source>
</evidence>
<keyword evidence="6" id="KW-1185">Reference proteome</keyword>